<dbReference type="PANTHER" id="PTHR36505">
    <property type="entry name" value="BLR1072 PROTEIN"/>
    <property type="match status" value="1"/>
</dbReference>
<feature type="domain" description="PRC-barrel" evidence="1">
    <location>
        <begin position="15"/>
        <end position="88"/>
    </location>
</feature>
<proteinExistence type="predicted"/>
<dbReference type="InterPro" id="IPR027275">
    <property type="entry name" value="PRC-brl_dom"/>
</dbReference>
<reference evidence="3" key="1">
    <citation type="journal article" date="2019" name="Int. J. Syst. Evol. Microbiol.">
        <title>The Global Catalogue of Microorganisms (GCM) 10K type strain sequencing project: providing services to taxonomists for standard genome sequencing and annotation.</title>
        <authorList>
            <consortium name="The Broad Institute Genomics Platform"/>
            <consortium name="The Broad Institute Genome Sequencing Center for Infectious Disease"/>
            <person name="Wu L."/>
            <person name="Ma J."/>
        </authorList>
    </citation>
    <scope>NUCLEOTIDE SEQUENCE [LARGE SCALE GENOMIC DNA]</scope>
    <source>
        <strain evidence="3">NBRC 112502</strain>
    </source>
</reference>
<dbReference type="EMBL" id="BSOS01000007">
    <property type="protein sequence ID" value="GLR66020.1"/>
    <property type="molecule type" value="Genomic_DNA"/>
</dbReference>
<dbReference type="Proteomes" id="UP001156641">
    <property type="component" value="Unassembled WGS sequence"/>
</dbReference>
<dbReference type="SUPFAM" id="SSF50346">
    <property type="entry name" value="PRC-barrel domain"/>
    <property type="match status" value="1"/>
</dbReference>
<dbReference type="RefSeq" id="WP_284256587.1">
    <property type="nucleotide sequence ID" value="NZ_BSOS01000007.1"/>
</dbReference>
<comment type="caution">
    <text evidence="2">The sequence shown here is derived from an EMBL/GenBank/DDBJ whole genome shotgun (WGS) entry which is preliminary data.</text>
</comment>
<protein>
    <recommendedName>
        <fullName evidence="1">PRC-barrel domain-containing protein</fullName>
    </recommendedName>
</protein>
<dbReference type="PANTHER" id="PTHR36505:SF1">
    <property type="entry name" value="BLR1072 PROTEIN"/>
    <property type="match status" value="1"/>
</dbReference>
<dbReference type="Pfam" id="PF05239">
    <property type="entry name" value="PRC"/>
    <property type="match status" value="1"/>
</dbReference>
<sequence>MREQLISRILDSAHDLISSARIEGTRVYNRQDELLGALHSVMLNKRTGKVAYAVMLLEQPAGAAVAAHPLPWLMLKYSEQKTAYVIDLSHEVLAKAPRFSLDEHDRPRTISEADLHNFYQYNDAPEGALELPIEPGDFNAQTI</sequence>
<evidence type="ECO:0000313" key="2">
    <source>
        <dbReference type="EMBL" id="GLR66020.1"/>
    </source>
</evidence>
<evidence type="ECO:0000313" key="3">
    <source>
        <dbReference type="Proteomes" id="UP001156641"/>
    </source>
</evidence>
<accession>A0ABQ6A7I1</accession>
<organism evidence="2 3">
    <name type="scientific">Acidocella aquatica</name>
    <dbReference type="NCBI Taxonomy" id="1922313"/>
    <lineage>
        <taxon>Bacteria</taxon>
        <taxon>Pseudomonadati</taxon>
        <taxon>Pseudomonadota</taxon>
        <taxon>Alphaproteobacteria</taxon>
        <taxon>Acetobacterales</taxon>
        <taxon>Acidocellaceae</taxon>
        <taxon>Acidocella</taxon>
    </lineage>
</organism>
<keyword evidence="3" id="KW-1185">Reference proteome</keyword>
<gene>
    <name evidence="2" type="ORF">GCM10010909_06980</name>
</gene>
<dbReference type="Gene3D" id="2.30.30.240">
    <property type="entry name" value="PRC-barrel domain"/>
    <property type="match status" value="1"/>
</dbReference>
<name>A0ABQ6A7I1_9PROT</name>
<evidence type="ECO:0000259" key="1">
    <source>
        <dbReference type="Pfam" id="PF05239"/>
    </source>
</evidence>
<dbReference type="InterPro" id="IPR011033">
    <property type="entry name" value="PRC_barrel-like_sf"/>
</dbReference>